<dbReference type="PANTHER" id="PTHR44490:SF1">
    <property type="entry name" value="EUKARYOTIC TRANSLATION ELONGATION FACTOR 1 EPSILON-1"/>
    <property type="match status" value="1"/>
</dbReference>
<dbReference type="GO" id="GO:0017101">
    <property type="term" value="C:aminoacyl-tRNA synthetase multienzyme complex"/>
    <property type="evidence" value="ECO:0007669"/>
    <property type="project" value="InterPro"/>
</dbReference>
<proteinExistence type="predicted"/>
<evidence type="ECO:0000313" key="1">
    <source>
        <dbReference type="EnsemblMetazoa" id="SMAR010137-PA"/>
    </source>
</evidence>
<sequence>MASTASKGDDPDEKKNRFQWFCEQMRKRTDNLDDNRLKLATPETSAIGGSSTVHYIARMCGVSIEERAVLQQWMEYVSNHIDRSSCKAETVKILRNIDSHLASRSFLNGNSISLADLYVYASLNSILVPTTNVSRERKHRTRIQMVPQHPELSGKPDLGAPHNIQSQSFVQIIKNEKTKKRKNDKKMRFCLFRIFIRMYTRRITSLSVKDSFGDVGGTCCAHQRVLRMRICSGVSGGGRTPIRDAMFSTYHAEPMPATSEIRLPSPAARMGFI</sequence>
<keyword evidence="2" id="KW-1185">Reference proteome</keyword>
<dbReference type="AlphaFoldDB" id="T1J8U7"/>
<evidence type="ECO:0008006" key="3">
    <source>
        <dbReference type="Google" id="ProtNLM"/>
    </source>
</evidence>
<reference evidence="2" key="1">
    <citation type="submission" date="2011-05" db="EMBL/GenBank/DDBJ databases">
        <authorList>
            <person name="Richards S.R."/>
            <person name="Qu J."/>
            <person name="Jiang H."/>
            <person name="Jhangiani S.N."/>
            <person name="Agravi P."/>
            <person name="Goodspeed R."/>
            <person name="Gross S."/>
            <person name="Mandapat C."/>
            <person name="Jackson L."/>
            <person name="Mathew T."/>
            <person name="Pu L."/>
            <person name="Thornton R."/>
            <person name="Saada N."/>
            <person name="Wilczek-Boney K.B."/>
            <person name="Lee S."/>
            <person name="Kovar C."/>
            <person name="Wu Y."/>
            <person name="Scherer S.E."/>
            <person name="Worley K.C."/>
            <person name="Muzny D.M."/>
            <person name="Gibbs R."/>
        </authorList>
    </citation>
    <scope>NUCLEOTIDE SEQUENCE</scope>
    <source>
        <strain evidence="2">Brora</strain>
    </source>
</reference>
<dbReference type="Proteomes" id="UP000014500">
    <property type="component" value="Unassembled WGS sequence"/>
</dbReference>
<dbReference type="PANTHER" id="PTHR44490">
    <property type="entry name" value="EUKARYOTIC TRANSLATION ELONGATION FACTOR 1 EPSILON-1"/>
    <property type="match status" value="1"/>
</dbReference>
<accession>T1J8U7</accession>
<dbReference type="EMBL" id="JH431967">
    <property type="status" value="NOT_ANNOTATED_CDS"/>
    <property type="molecule type" value="Genomic_DNA"/>
</dbReference>
<dbReference type="GO" id="GO:0005737">
    <property type="term" value="C:cytoplasm"/>
    <property type="evidence" value="ECO:0007669"/>
    <property type="project" value="TreeGrafter"/>
</dbReference>
<name>T1J8U7_STRMM</name>
<dbReference type="GO" id="GO:0005634">
    <property type="term" value="C:nucleus"/>
    <property type="evidence" value="ECO:0007669"/>
    <property type="project" value="TreeGrafter"/>
</dbReference>
<dbReference type="EnsemblMetazoa" id="SMAR010137-RA">
    <property type="protein sequence ID" value="SMAR010137-PA"/>
    <property type="gene ID" value="SMAR010137"/>
</dbReference>
<protein>
    <recommendedName>
        <fullName evidence="3">GST C-terminal domain-containing protein</fullName>
    </recommendedName>
</protein>
<reference evidence="1" key="2">
    <citation type="submission" date="2015-02" db="UniProtKB">
        <authorList>
            <consortium name="EnsemblMetazoa"/>
        </authorList>
    </citation>
    <scope>IDENTIFICATION</scope>
</reference>
<organism evidence="1 2">
    <name type="scientific">Strigamia maritima</name>
    <name type="common">European centipede</name>
    <name type="synonym">Geophilus maritimus</name>
    <dbReference type="NCBI Taxonomy" id="126957"/>
    <lineage>
        <taxon>Eukaryota</taxon>
        <taxon>Metazoa</taxon>
        <taxon>Ecdysozoa</taxon>
        <taxon>Arthropoda</taxon>
        <taxon>Myriapoda</taxon>
        <taxon>Chilopoda</taxon>
        <taxon>Pleurostigmophora</taxon>
        <taxon>Geophilomorpha</taxon>
        <taxon>Linotaeniidae</taxon>
        <taxon>Strigamia</taxon>
    </lineage>
</organism>
<evidence type="ECO:0000313" key="2">
    <source>
        <dbReference type="Proteomes" id="UP000014500"/>
    </source>
</evidence>
<dbReference type="InterPro" id="IPR042450">
    <property type="entry name" value="EEF1E1"/>
</dbReference>
<dbReference type="STRING" id="126957.T1J8U7"/>
<dbReference type="HOGENOM" id="CLU_1021499_0_0_1"/>
<dbReference type="GO" id="GO:0043517">
    <property type="term" value="P:positive regulation of DNA damage response, signal transduction by p53 class mediator"/>
    <property type="evidence" value="ECO:0007669"/>
    <property type="project" value="InterPro"/>
</dbReference>
<dbReference type="Gene3D" id="1.20.1050.10">
    <property type="match status" value="1"/>
</dbReference>
<dbReference type="InterPro" id="IPR036282">
    <property type="entry name" value="Glutathione-S-Trfase_C_sf"/>
</dbReference>
<dbReference type="SUPFAM" id="SSF47616">
    <property type="entry name" value="GST C-terminal domain-like"/>
    <property type="match status" value="1"/>
</dbReference>